<dbReference type="InterPro" id="IPR013321">
    <property type="entry name" value="Arc_rbn_hlx_hlx"/>
</dbReference>
<dbReference type="Gene3D" id="1.10.1220.10">
    <property type="entry name" value="Met repressor-like"/>
    <property type="match status" value="1"/>
</dbReference>
<reference evidence="2 3" key="1">
    <citation type="submission" date="2019-11" db="EMBL/GenBank/DDBJ databases">
        <title>Genome sequence of Deinococcus xianganensis Y35, AI-2 producing algicidal bacterium, isolated from lake water.</title>
        <authorList>
            <person name="Li Y."/>
        </authorList>
    </citation>
    <scope>NUCLEOTIDE SEQUENCE [LARGE SCALE GENOMIC DNA]</scope>
    <source>
        <strain evidence="2 3">Y35</strain>
    </source>
</reference>
<dbReference type="RefSeq" id="WP_160982609.1">
    <property type="nucleotide sequence ID" value="NZ_WVHK01000165.1"/>
</dbReference>
<dbReference type="AlphaFoldDB" id="A0A6I4YWI2"/>
<name>A0A6I4YWI2_9DEIO</name>
<evidence type="ECO:0000313" key="3">
    <source>
        <dbReference type="Proteomes" id="UP000430519"/>
    </source>
</evidence>
<feature type="compositionally biased region" description="Polar residues" evidence="1">
    <location>
        <begin position="16"/>
        <end position="28"/>
    </location>
</feature>
<keyword evidence="3" id="KW-1185">Reference proteome</keyword>
<accession>A0A6I4YWI2</accession>
<feature type="compositionally biased region" description="Basic and acidic residues" evidence="1">
    <location>
        <begin position="43"/>
        <end position="59"/>
    </location>
</feature>
<protein>
    <submittedName>
        <fullName evidence="2">Uncharacterized protein</fullName>
    </submittedName>
</protein>
<feature type="region of interest" description="Disordered" evidence="1">
    <location>
        <begin position="16"/>
        <end position="59"/>
    </location>
</feature>
<sequence>MSKFGGALKKLQAVQQEDVTGKTENLNTGKPEEVTAAIAPAEAPKRTGKPENLKSGEEPAVTIEREKYSTYLDSDLVTALKLHAVRHKMKHHHVVEAALRAYLKDEE</sequence>
<organism evidence="2 3">
    <name type="scientific">Deinococcus xianganensis</name>
    <dbReference type="NCBI Taxonomy" id="1507289"/>
    <lineage>
        <taxon>Bacteria</taxon>
        <taxon>Thermotogati</taxon>
        <taxon>Deinococcota</taxon>
        <taxon>Deinococci</taxon>
        <taxon>Deinococcales</taxon>
        <taxon>Deinococcaceae</taxon>
        <taxon>Deinococcus</taxon>
    </lineage>
</organism>
<evidence type="ECO:0000256" key="1">
    <source>
        <dbReference type="SAM" id="MobiDB-lite"/>
    </source>
</evidence>
<proteinExistence type="predicted"/>
<gene>
    <name evidence="2" type="ORF">GLX28_20455</name>
</gene>
<dbReference type="EMBL" id="WVHK01000165">
    <property type="protein sequence ID" value="MXV21995.1"/>
    <property type="molecule type" value="Genomic_DNA"/>
</dbReference>
<comment type="caution">
    <text evidence="2">The sequence shown here is derived from an EMBL/GenBank/DDBJ whole genome shotgun (WGS) entry which is preliminary data.</text>
</comment>
<evidence type="ECO:0000313" key="2">
    <source>
        <dbReference type="EMBL" id="MXV21995.1"/>
    </source>
</evidence>
<dbReference type="GO" id="GO:0006355">
    <property type="term" value="P:regulation of DNA-templated transcription"/>
    <property type="evidence" value="ECO:0007669"/>
    <property type="project" value="InterPro"/>
</dbReference>
<dbReference type="Proteomes" id="UP000430519">
    <property type="component" value="Unassembled WGS sequence"/>
</dbReference>